<evidence type="ECO:0000313" key="2">
    <source>
        <dbReference type="EMBL" id="RJR26504.1"/>
    </source>
</evidence>
<organism evidence="2 3">
    <name type="scientific">candidate division WWE3 bacterium</name>
    <dbReference type="NCBI Taxonomy" id="2053526"/>
    <lineage>
        <taxon>Bacteria</taxon>
        <taxon>Katanobacteria</taxon>
    </lineage>
</organism>
<gene>
    <name evidence="2" type="ORF">C4561_05140</name>
</gene>
<protein>
    <submittedName>
        <fullName evidence="2">Uncharacterized protein</fullName>
    </submittedName>
</protein>
<dbReference type="AlphaFoldDB" id="A0A3A4ZB09"/>
<name>A0A3A4ZB09_UNCKA</name>
<keyword evidence="1" id="KW-1133">Transmembrane helix</keyword>
<dbReference type="EMBL" id="QZJF01000021">
    <property type="protein sequence ID" value="RJR26504.1"/>
    <property type="molecule type" value="Genomic_DNA"/>
</dbReference>
<sequence length="61" mass="6232">MHKGHFVAVGFVFGFVLALALVTVSVYAGGDKVRGDNGVGEVVQEGPCPFGDDTPAGPNDL</sequence>
<reference evidence="2 3" key="1">
    <citation type="journal article" date="2017" name="ISME J.">
        <title>Energy and carbon metabolisms in a deep terrestrial subsurface fluid microbial community.</title>
        <authorList>
            <person name="Momper L."/>
            <person name="Jungbluth S.P."/>
            <person name="Lee M.D."/>
            <person name="Amend J.P."/>
        </authorList>
    </citation>
    <scope>NUCLEOTIDE SEQUENCE [LARGE SCALE GENOMIC DNA]</scope>
    <source>
        <strain evidence="2">SURF_46</strain>
    </source>
</reference>
<keyword evidence="1" id="KW-0812">Transmembrane</keyword>
<feature type="transmembrane region" description="Helical" evidence="1">
    <location>
        <begin position="6"/>
        <end position="28"/>
    </location>
</feature>
<accession>A0A3A4ZB09</accession>
<dbReference type="Proteomes" id="UP000265540">
    <property type="component" value="Unassembled WGS sequence"/>
</dbReference>
<comment type="caution">
    <text evidence="2">The sequence shown here is derived from an EMBL/GenBank/DDBJ whole genome shotgun (WGS) entry which is preliminary data.</text>
</comment>
<evidence type="ECO:0000313" key="3">
    <source>
        <dbReference type="Proteomes" id="UP000265540"/>
    </source>
</evidence>
<keyword evidence="1" id="KW-0472">Membrane</keyword>
<evidence type="ECO:0000256" key="1">
    <source>
        <dbReference type="SAM" id="Phobius"/>
    </source>
</evidence>
<proteinExistence type="predicted"/>